<protein>
    <submittedName>
        <fullName evidence="1">Uncharacterized protein</fullName>
    </submittedName>
</protein>
<dbReference type="SUPFAM" id="SSF53335">
    <property type="entry name" value="S-adenosyl-L-methionine-dependent methyltransferases"/>
    <property type="match status" value="1"/>
</dbReference>
<proteinExistence type="predicted"/>
<dbReference type="InterPro" id="IPR029063">
    <property type="entry name" value="SAM-dependent_MTases_sf"/>
</dbReference>
<dbReference type="Proteomes" id="UP000014303">
    <property type="component" value="Unassembled WGS sequence"/>
</dbReference>
<dbReference type="GO" id="GO:0008168">
    <property type="term" value="F:methyltransferase activity"/>
    <property type="evidence" value="ECO:0007669"/>
    <property type="project" value="InterPro"/>
</dbReference>
<dbReference type="InterPro" id="IPR002052">
    <property type="entry name" value="DNA_methylase_N6_adenine_CS"/>
</dbReference>
<gene>
    <name evidence="1" type="ORF">Lpp7_07972</name>
</gene>
<dbReference type="Gene3D" id="3.40.50.150">
    <property type="entry name" value="Vaccinia Virus protein VP39"/>
    <property type="match status" value="1"/>
</dbReference>
<sequence length="193" mass="21680">MNGTQIAGGSSLTRKREVNDYYATPPEATRAILSQVPLNGSILEPACGAGHISKELEAYYPNSEIVSTDLIDRGFGTGGIDFLTHDYGRKFDNVITNPPFKIIKPFIEKSLDAANDKVVIFAKLQLLESKGRYELFKTTPLKYVYVHVDRVSPYRGGEPLDEKGNRWSSTMTFAWFVWQHGYVGEPVVRFLKL</sequence>
<evidence type="ECO:0000313" key="2">
    <source>
        <dbReference type="Proteomes" id="UP000014303"/>
    </source>
</evidence>
<dbReference type="PRINTS" id="PR00507">
    <property type="entry name" value="N12N6MTFRASE"/>
</dbReference>
<accession>A0A8E0IHM5</accession>
<organism evidence="1 2">
    <name type="scientific">Lacticaseibacillus paracasei subsp. paracasei Lpp7</name>
    <dbReference type="NCBI Taxonomy" id="1256200"/>
    <lineage>
        <taxon>Bacteria</taxon>
        <taxon>Bacillati</taxon>
        <taxon>Bacillota</taxon>
        <taxon>Bacilli</taxon>
        <taxon>Lactobacillales</taxon>
        <taxon>Lactobacillaceae</taxon>
        <taxon>Lacticaseibacillus</taxon>
    </lineage>
</organism>
<reference evidence="1 2" key="1">
    <citation type="journal article" date="2013" name="PLoS ONE">
        <title>Lactobacillus paracasei comparative genomics: towards species pan-genome definition and exploitation of diversity.</title>
        <authorList>
            <person name="Smokvina T."/>
            <person name="Wels M."/>
            <person name="Polka J."/>
            <person name="Chervaux C."/>
            <person name="Brisse S."/>
            <person name="Boekhorst J."/>
            <person name="van Hylckama Vlieg J.E."/>
            <person name="Siezen R.J."/>
        </authorList>
    </citation>
    <scope>NUCLEOTIDE SEQUENCE [LARGE SCALE GENOMIC DNA]</scope>
    <source>
        <strain evidence="1 2">Lpp7</strain>
    </source>
</reference>
<dbReference type="GO" id="GO:0003676">
    <property type="term" value="F:nucleic acid binding"/>
    <property type="evidence" value="ECO:0007669"/>
    <property type="project" value="InterPro"/>
</dbReference>
<dbReference type="AlphaFoldDB" id="A0A8E0IHM5"/>
<dbReference type="GO" id="GO:0032259">
    <property type="term" value="P:methylation"/>
    <property type="evidence" value="ECO:0007669"/>
    <property type="project" value="InterPro"/>
</dbReference>
<name>A0A8E0IHM5_LACPA</name>
<dbReference type="PROSITE" id="PS00092">
    <property type="entry name" value="N6_MTASE"/>
    <property type="match status" value="1"/>
</dbReference>
<dbReference type="EMBL" id="ANJV01000106">
    <property type="protein sequence ID" value="EPC51915.1"/>
    <property type="molecule type" value="Genomic_DNA"/>
</dbReference>
<comment type="caution">
    <text evidence="1">The sequence shown here is derived from an EMBL/GenBank/DDBJ whole genome shotgun (WGS) entry which is preliminary data.</text>
</comment>
<evidence type="ECO:0000313" key="1">
    <source>
        <dbReference type="EMBL" id="EPC51915.1"/>
    </source>
</evidence>